<name>A0A8S1HM79_9PELO</name>
<keyword evidence="1" id="KW-1133">Transmembrane helix</keyword>
<evidence type="ECO:0000313" key="2">
    <source>
        <dbReference type="EMBL" id="CAD6197007.1"/>
    </source>
</evidence>
<evidence type="ECO:0000313" key="3">
    <source>
        <dbReference type="Proteomes" id="UP000835052"/>
    </source>
</evidence>
<keyword evidence="1" id="KW-0812">Transmembrane</keyword>
<accession>A0A8S1HM79</accession>
<dbReference type="AlphaFoldDB" id="A0A8S1HM79"/>
<comment type="caution">
    <text evidence="2">The sequence shown here is derived from an EMBL/GenBank/DDBJ whole genome shotgun (WGS) entry which is preliminary data.</text>
</comment>
<proteinExistence type="predicted"/>
<dbReference type="EMBL" id="CAJGYM010000083">
    <property type="protein sequence ID" value="CAD6197007.1"/>
    <property type="molecule type" value="Genomic_DNA"/>
</dbReference>
<gene>
    <name evidence="2" type="ORF">CAUJ_LOCUS12918</name>
</gene>
<keyword evidence="3" id="KW-1185">Reference proteome</keyword>
<sequence length="295" mass="32939">MLGATGTLLKGQERVVTICVNICCCWIDGESADVLISDLGVFLLTRSCRGSRGATVAPIIPFFIWLSAFFLHAARLIFHSYLLPSTAEALKVYLPTFSTNVGFATTETREKKFTKEDDNLLNEKEELLNDLTFHKHQVRVYSHMNQMVTEKLTKAEKRSEYLESLVHQLQMQLGSTVQEVKLNLDSDLVDEKEKPKPRNGLTANLEVAETHRSTPLGFSRKLSVEKVHSLYFPHKGPDIEETKVVMGACLNEIAIAADVVARQAAEVFCDMPLGSICGVTCKMQVHCENVPDPRL</sequence>
<organism evidence="2 3">
    <name type="scientific">Caenorhabditis auriculariae</name>
    <dbReference type="NCBI Taxonomy" id="2777116"/>
    <lineage>
        <taxon>Eukaryota</taxon>
        <taxon>Metazoa</taxon>
        <taxon>Ecdysozoa</taxon>
        <taxon>Nematoda</taxon>
        <taxon>Chromadorea</taxon>
        <taxon>Rhabditida</taxon>
        <taxon>Rhabditina</taxon>
        <taxon>Rhabditomorpha</taxon>
        <taxon>Rhabditoidea</taxon>
        <taxon>Rhabditidae</taxon>
        <taxon>Peloderinae</taxon>
        <taxon>Caenorhabditis</taxon>
    </lineage>
</organism>
<protein>
    <submittedName>
        <fullName evidence="2">Uncharacterized protein</fullName>
    </submittedName>
</protein>
<reference evidence="2" key="1">
    <citation type="submission" date="2020-10" db="EMBL/GenBank/DDBJ databases">
        <authorList>
            <person name="Kikuchi T."/>
        </authorList>
    </citation>
    <scope>NUCLEOTIDE SEQUENCE</scope>
    <source>
        <strain evidence="2">NKZ352</strain>
    </source>
</reference>
<feature type="transmembrane region" description="Helical" evidence="1">
    <location>
        <begin position="56"/>
        <end position="78"/>
    </location>
</feature>
<dbReference type="Proteomes" id="UP000835052">
    <property type="component" value="Unassembled WGS sequence"/>
</dbReference>
<keyword evidence="1" id="KW-0472">Membrane</keyword>
<evidence type="ECO:0000256" key="1">
    <source>
        <dbReference type="SAM" id="Phobius"/>
    </source>
</evidence>